<dbReference type="Proteomes" id="UP000823674">
    <property type="component" value="Chromosome A09"/>
</dbReference>
<proteinExistence type="predicted"/>
<evidence type="ECO:0000256" key="1">
    <source>
        <dbReference type="SAM" id="MobiDB-lite"/>
    </source>
</evidence>
<sequence length="130" mass="15165">PTTKILGHTRFRRRGQTLRLRRRPRFETTPGTNRRFTRIHRSSLTPHHHHRKRLQLKSHLSPFIASTERKTSREPSPLTMVELRSSSDVVSTNPNQTKSKKLKGKNRLNPKTELGNQPSARQGMERLHLP</sequence>
<evidence type="ECO:0000313" key="3">
    <source>
        <dbReference type="Proteomes" id="UP000823674"/>
    </source>
</evidence>
<dbReference type="EMBL" id="JADBGQ010000008">
    <property type="protein sequence ID" value="KAG5386622.1"/>
    <property type="molecule type" value="Genomic_DNA"/>
</dbReference>
<comment type="caution">
    <text evidence="2">The sequence shown here is derived from an EMBL/GenBank/DDBJ whole genome shotgun (WGS) entry which is preliminary data.</text>
</comment>
<evidence type="ECO:0000313" key="2">
    <source>
        <dbReference type="EMBL" id="KAG5386622.1"/>
    </source>
</evidence>
<name>A0ABQ7LK54_BRACM</name>
<keyword evidence="3" id="KW-1185">Reference proteome</keyword>
<protein>
    <submittedName>
        <fullName evidence="2">Uncharacterized protein</fullName>
    </submittedName>
</protein>
<organism evidence="2 3">
    <name type="scientific">Brassica rapa subsp. trilocularis</name>
    <dbReference type="NCBI Taxonomy" id="1813537"/>
    <lineage>
        <taxon>Eukaryota</taxon>
        <taxon>Viridiplantae</taxon>
        <taxon>Streptophyta</taxon>
        <taxon>Embryophyta</taxon>
        <taxon>Tracheophyta</taxon>
        <taxon>Spermatophyta</taxon>
        <taxon>Magnoliopsida</taxon>
        <taxon>eudicotyledons</taxon>
        <taxon>Gunneridae</taxon>
        <taxon>Pentapetalae</taxon>
        <taxon>rosids</taxon>
        <taxon>malvids</taxon>
        <taxon>Brassicales</taxon>
        <taxon>Brassicaceae</taxon>
        <taxon>Brassiceae</taxon>
        <taxon>Brassica</taxon>
    </lineage>
</organism>
<feature type="compositionally biased region" description="Basic residues" evidence="1">
    <location>
        <begin position="98"/>
        <end position="108"/>
    </location>
</feature>
<feature type="region of interest" description="Disordered" evidence="1">
    <location>
        <begin position="24"/>
        <end position="130"/>
    </location>
</feature>
<feature type="compositionally biased region" description="Basic residues" evidence="1">
    <location>
        <begin position="35"/>
        <end position="56"/>
    </location>
</feature>
<gene>
    <name evidence="2" type="primary">A09g517830.1_BraROA</name>
    <name evidence="2" type="ORF">IGI04_038092</name>
</gene>
<reference evidence="2 3" key="1">
    <citation type="submission" date="2021-03" db="EMBL/GenBank/DDBJ databases">
        <authorList>
            <person name="King G.J."/>
            <person name="Bancroft I."/>
            <person name="Baten A."/>
            <person name="Bloomfield J."/>
            <person name="Borpatragohain P."/>
            <person name="He Z."/>
            <person name="Irish N."/>
            <person name="Irwin J."/>
            <person name="Liu K."/>
            <person name="Mauleon R.P."/>
            <person name="Moore J."/>
            <person name="Morris R."/>
            <person name="Ostergaard L."/>
            <person name="Wang B."/>
            <person name="Wells R."/>
        </authorList>
    </citation>
    <scope>NUCLEOTIDE SEQUENCE [LARGE SCALE GENOMIC DNA]</scope>
    <source>
        <strain evidence="2">R-o-18</strain>
        <tissue evidence="2">Leaf</tissue>
    </source>
</reference>
<feature type="non-terminal residue" evidence="2">
    <location>
        <position position="1"/>
    </location>
</feature>
<feature type="compositionally biased region" description="Polar residues" evidence="1">
    <location>
        <begin position="84"/>
        <end position="97"/>
    </location>
</feature>
<accession>A0ABQ7LK54</accession>